<evidence type="ECO:0000256" key="3">
    <source>
        <dbReference type="ARBA" id="ARBA00022692"/>
    </source>
</evidence>
<keyword evidence="3 6" id="KW-0812">Transmembrane</keyword>
<feature type="transmembrane region" description="Helical" evidence="6">
    <location>
        <begin position="86"/>
        <end position="105"/>
    </location>
</feature>
<evidence type="ECO:0000256" key="6">
    <source>
        <dbReference type="SAM" id="Phobius"/>
    </source>
</evidence>
<dbReference type="PANTHER" id="PTHR42718">
    <property type="entry name" value="MAJOR FACILITATOR SUPERFAMILY MULTIDRUG TRANSPORTER MFSC"/>
    <property type="match status" value="1"/>
</dbReference>
<keyword evidence="2" id="KW-0813">Transport</keyword>
<proteinExistence type="predicted"/>
<dbReference type="GeneID" id="301458609"/>
<feature type="transmembrane region" description="Helical" evidence="6">
    <location>
        <begin position="313"/>
        <end position="332"/>
    </location>
</feature>
<dbReference type="AlphaFoldDB" id="A0AAJ2LZ19"/>
<feature type="transmembrane region" description="Helical" evidence="6">
    <location>
        <begin position="177"/>
        <end position="197"/>
    </location>
</feature>
<feature type="transmembrane region" description="Helical" evidence="6">
    <location>
        <begin position="111"/>
        <end position="137"/>
    </location>
</feature>
<evidence type="ECO:0000256" key="1">
    <source>
        <dbReference type="ARBA" id="ARBA00004651"/>
    </source>
</evidence>
<evidence type="ECO:0000256" key="2">
    <source>
        <dbReference type="ARBA" id="ARBA00022448"/>
    </source>
</evidence>
<dbReference type="EMBL" id="JAHWXH010000002">
    <property type="protein sequence ID" value="MDS0245983.1"/>
    <property type="molecule type" value="Genomic_DNA"/>
</dbReference>
<feature type="transmembrane region" description="Helical" evidence="6">
    <location>
        <begin position="486"/>
        <end position="507"/>
    </location>
</feature>
<dbReference type="PROSITE" id="PS00216">
    <property type="entry name" value="SUGAR_TRANSPORT_1"/>
    <property type="match status" value="1"/>
</dbReference>
<dbReference type="Pfam" id="PF07690">
    <property type="entry name" value="MFS_1"/>
    <property type="match status" value="1"/>
</dbReference>
<feature type="transmembrane region" description="Helical" evidence="6">
    <location>
        <begin position="410"/>
        <end position="428"/>
    </location>
</feature>
<dbReference type="InterPro" id="IPR005829">
    <property type="entry name" value="Sugar_transporter_CS"/>
</dbReference>
<accession>A0AAJ2LZ19</accession>
<dbReference type="RefSeq" id="WP_310891631.1">
    <property type="nucleotide sequence ID" value="NZ_BAAAGR010000002.1"/>
</dbReference>
<dbReference type="Proteomes" id="UP001183582">
    <property type="component" value="Unassembled WGS sequence"/>
</dbReference>
<dbReference type="Gene3D" id="1.20.1250.20">
    <property type="entry name" value="MFS general substrate transporter like domains"/>
    <property type="match status" value="1"/>
</dbReference>
<feature type="transmembrane region" description="Helical" evidence="6">
    <location>
        <begin position="363"/>
        <end position="389"/>
    </location>
</feature>
<evidence type="ECO:0000259" key="7">
    <source>
        <dbReference type="PROSITE" id="PS50850"/>
    </source>
</evidence>
<feature type="transmembrane region" description="Helical" evidence="6">
    <location>
        <begin position="54"/>
        <end position="74"/>
    </location>
</feature>
<dbReference type="InterPro" id="IPR036259">
    <property type="entry name" value="MFS_trans_sf"/>
</dbReference>
<evidence type="ECO:0000313" key="8">
    <source>
        <dbReference type="EMBL" id="MDS0245983.1"/>
    </source>
</evidence>
<name>A0AAJ2LZ19_9MICO</name>
<dbReference type="PANTHER" id="PTHR42718:SF9">
    <property type="entry name" value="MAJOR FACILITATOR SUPERFAMILY MULTIDRUG TRANSPORTER MFSC"/>
    <property type="match status" value="1"/>
</dbReference>
<feature type="transmembrane region" description="Helical" evidence="6">
    <location>
        <begin position="209"/>
        <end position="230"/>
    </location>
</feature>
<gene>
    <name evidence="8" type="ORF">KZC50_10220</name>
</gene>
<evidence type="ECO:0000256" key="5">
    <source>
        <dbReference type="ARBA" id="ARBA00023136"/>
    </source>
</evidence>
<dbReference type="GO" id="GO:0022857">
    <property type="term" value="F:transmembrane transporter activity"/>
    <property type="evidence" value="ECO:0007669"/>
    <property type="project" value="InterPro"/>
</dbReference>
<sequence>MSSPASPQAPVEAPPRPRLVLTALILGALVCNINLAAANIALPDIGDAFGAGQTALNLVAVGCSLGLAMSVLYLGAVADRYGRKQLLVLGLALTVVVSFFAAFAASIEMLVVARICTGIAAGMAYPVTLSLITALWAPGRQRTLAIALWSAVSATATVIGSVLAGILLLWFWWGAAFFLAVPFAVAALVLVVLFVPSHVAENSDRVDHLGGVLSVFMVACLVLGLSTVFVPTTATFGLILLVSGAVLLLLFGWRQRRARSPLYDLRIARRRMFWAPATGGLIVFGSLMGAMFVGQQFQQNILGYSTLDASLSIIPAGVGLLLVAPHSARLVLARGSRFTMLLGYGFVLLGFITMLFWNTTTPFWWVSVAYLVIGIGAGFAMTPASRAITESTPVRRVGMASATADLQRDLGGSIMQGVLGAILAAGFARSFGTLIAGSDEADSISAQVVAALQASYASAMHVAEQYPQYKDQIVQAAQQSLVDGAIAAYAVGAIAIALGAVVVAIFLPRRERELALVAAYEKEDAGR</sequence>
<dbReference type="InterPro" id="IPR020846">
    <property type="entry name" value="MFS_dom"/>
</dbReference>
<feature type="transmembrane region" description="Helical" evidence="6">
    <location>
        <begin position="236"/>
        <end position="253"/>
    </location>
</feature>
<dbReference type="PROSITE" id="PS50850">
    <property type="entry name" value="MFS"/>
    <property type="match status" value="1"/>
</dbReference>
<dbReference type="SUPFAM" id="SSF103473">
    <property type="entry name" value="MFS general substrate transporter"/>
    <property type="match status" value="1"/>
</dbReference>
<comment type="subcellular location">
    <subcellularLocation>
        <location evidence="1">Cell membrane</location>
        <topology evidence="1">Multi-pass membrane protein</topology>
    </subcellularLocation>
</comment>
<dbReference type="Gene3D" id="1.20.1720.10">
    <property type="entry name" value="Multidrug resistance protein D"/>
    <property type="match status" value="1"/>
</dbReference>
<protein>
    <submittedName>
        <fullName evidence="8">MFS transporter</fullName>
    </submittedName>
</protein>
<keyword evidence="5 6" id="KW-0472">Membrane</keyword>
<feature type="transmembrane region" description="Helical" evidence="6">
    <location>
        <begin position="144"/>
        <end position="171"/>
    </location>
</feature>
<dbReference type="CDD" id="cd17321">
    <property type="entry name" value="MFS_MMR_MDR_like"/>
    <property type="match status" value="1"/>
</dbReference>
<evidence type="ECO:0000313" key="9">
    <source>
        <dbReference type="Proteomes" id="UP001183582"/>
    </source>
</evidence>
<keyword evidence="4 6" id="KW-1133">Transmembrane helix</keyword>
<reference evidence="8 9" key="1">
    <citation type="submission" date="2021-06" db="EMBL/GenBank/DDBJ databases">
        <title>Genome-based taxonomic framework of Microbacterium strains isolated from marine environment, the description of four new species and reclassification of four preexisting species.</title>
        <authorList>
            <person name="Lee S.D."/>
            <person name="Kim S.-M."/>
            <person name="Byeon Y.-S."/>
            <person name="Yang H.L."/>
            <person name="Kim I.S."/>
        </authorList>
    </citation>
    <scope>NUCLEOTIDE SEQUENCE [LARGE SCALE GENOMIC DNA]</scope>
    <source>
        <strain evidence="8 9">KACC 20514</strain>
    </source>
</reference>
<dbReference type="GO" id="GO:0005886">
    <property type="term" value="C:plasma membrane"/>
    <property type="evidence" value="ECO:0007669"/>
    <property type="project" value="UniProtKB-SubCell"/>
</dbReference>
<dbReference type="InterPro" id="IPR011701">
    <property type="entry name" value="MFS"/>
</dbReference>
<feature type="transmembrane region" description="Helical" evidence="6">
    <location>
        <begin position="273"/>
        <end position="293"/>
    </location>
</feature>
<feature type="transmembrane region" description="Helical" evidence="6">
    <location>
        <begin position="339"/>
        <end position="357"/>
    </location>
</feature>
<comment type="caution">
    <text evidence="8">The sequence shown here is derived from an EMBL/GenBank/DDBJ whole genome shotgun (WGS) entry which is preliminary data.</text>
</comment>
<feature type="domain" description="Major facilitator superfamily (MFS) profile" evidence="7">
    <location>
        <begin position="20"/>
        <end position="511"/>
    </location>
</feature>
<organism evidence="8 9">
    <name type="scientific">Microbacterium aurantiacum</name>
    <dbReference type="NCBI Taxonomy" id="162393"/>
    <lineage>
        <taxon>Bacteria</taxon>
        <taxon>Bacillati</taxon>
        <taxon>Actinomycetota</taxon>
        <taxon>Actinomycetes</taxon>
        <taxon>Micrococcales</taxon>
        <taxon>Microbacteriaceae</taxon>
        <taxon>Microbacterium</taxon>
    </lineage>
</organism>
<evidence type="ECO:0000256" key="4">
    <source>
        <dbReference type="ARBA" id="ARBA00022989"/>
    </source>
</evidence>